<dbReference type="Proteomes" id="UP001151760">
    <property type="component" value="Unassembled WGS sequence"/>
</dbReference>
<evidence type="ECO:0000313" key="2">
    <source>
        <dbReference type="EMBL" id="GJS73737.1"/>
    </source>
</evidence>
<protein>
    <submittedName>
        <fullName evidence="2">Retrovirus-related pol polyprotein from transposon TNT 1-94</fullName>
    </submittedName>
</protein>
<dbReference type="InterPro" id="IPR013103">
    <property type="entry name" value="RVT_2"/>
</dbReference>
<reference evidence="2" key="2">
    <citation type="submission" date="2022-01" db="EMBL/GenBank/DDBJ databases">
        <authorList>
            <person name="Yamashiro T."/>
            <person name="Shiraishi A."/>
            <person name="Satake H."/>
            <person name="Nakayama K."/>
        </authorList>
    </citation>
    <scope>NUCLEOTIDE SEQUENCE</scope>
</reference>
<gene>
    <name evidence="2" type="ORF">Tco_0706578</name>
</gene>
<sequence length="151" mass="17432">MVARGYGQEEGIDFEEYFAPVARLEAIRIFIAYAAHKNMIDYQTDVKTAFLNGILREEIYVSQPDIFVDHDNPNHVYKLKKALYRLKQAPRAWYDLLSSFLLSQKFSEGAVDPTLFTQKEGKDILLLKRERERAVWGDDDDGDVGAAVVWR</sequence>
<reference evidence="2" key="1">
    <citation type="journal article" date="2022" name="Int. J. Mol. Sci.">
        <title>Draft Genome of Tanacetum Coccineum: Genomic Comparison of Closely Related Tanacetum-Family Plants.</title>
        <authorList>
            <person name="Yamashiro T."/>
            <person name="Shiraishi A."/>
            <person name="Nakayama K."/>
            <person name="Satake H."/>
        </authorList>
    </citation>
    <scope>NUCLEOTIDE SEQUENCE</scope>
</reference>
<feature type="domain" description="Reverse transcriptase Ty1/copia-type" evidence="1">
    <location>
        <begin position="1"/>
        <end position="126"/>
    </location>
</feature>
<keyword evidence="3" id="KW-1185">Reference proteome</keyword>
<proteinExistence type="predicted"/>
<comment type="caution">
    <text evidence="2">The sequence shown here is derived from an EMBL/GenBank/DDBJ whole genome shotgun (WGS) entry which is preliminary data.</text>
</comment>
<organism evidence="2 3">
    <name type="scientific">Tanacetum coccineum</name>
    <dbReference type="NCBI Taxonomy" id="301880"/>
    <lineage>
        <taxon>Eukaryota</taxon>
        <taxon>Viridiplantae</taxon>
        <taxon>Streptophyta</taxon>
        <taxon>Embryophyta</taxon>
        <taxon>Tracheophyta</taxon>
        <taxon>Spermatophyta</taxon>
        <taxon>Magnoliopsida</taxon>
        <taxon>eudicotyledons</taxon>
        <taxon>Gunneridae</taxon>
        <taxon>Pentapetalae</taxon>
        <taxon>asterids</taxon>
        <taxon>campanulids</taxon>
        <taxon>Asterales</taxon>
        <taxon>Asteraceae</taxon>
        <taxon>Asteroideae</taxon>
        <taxon>Anthemideae</taxon>
        <taxon>Anthemidinae</taxon>
        <taxon>Tanacetum</taxon>
    </lineage>
</organism>
<accession>A0ABQ4YA14</accession>
<dbReference type="EMBL" id="BQNB010010176">
    <property type="protein sequence ID" value="GJS73737.1"/>
    <property type="molecule type" value="Genomic_DNA"/>
</dbReference>
<dbReference type="Pfam" id="PF07727">
    <property type="entry name" value="RVT_2"/>
    <property type="match status" value="1"/>
</dbReference>
<name>A0ABQ4YA14_9ASTR</name>
<evidence type="ECO:0000259" key="1">
    <source>
        <dbReference type="Pfam" id="PF07727"/>
    </source>
</evidence>
<evidence type="ECO:0000313" key="3">
    <source>
        <dbReference type="Proteomes" id="UP001151760"/>
    </source>
</evidence>